<evidence type="ECO:0000313" key="8">
    <source>
        <dbReference type="Proteomes" id="UP000321436"/>
    </source>
</evidence>
<dbReference type="Pfam" id="PF08281">
    <property type="entry name" value="Sigma70_r4_2"/>
    <property type="match status" value="1"/>
</dbReference>
<dbReference type="Gene3D" id="1.10.10.10">
    <property type="entry name" value="Winged helix-like DNA-binding domain superfamily/Winged helix DNA-binding domain"/>
    <property type="match status" value="1"/>
</dbReference>
<keyword evidence="4" id="KW-0804">Transcription</keyword>
<dbReference type="EMBL" id="BKAU01000002">
    <property type="protein sequence ID" value="GEP96570.1"/>
    <property type="molecule type" value="Genomic_DNA"/>
</dbReference>
<reference evidence="7 8" key="1">
    <citation type="submission" date="2019-07" db="EMBL/GenBank/DDBJ databases">
        <title>Whole genome shotgun sequence of Chitinophaga cymbidii NBRC 109752.</title>
        <authorList>
            <person name="Hosoyama A."/>
            <person name="Uohara A."/>
            <person name="Ohji S."/>
            <person name="Ichikawa N."/>
        </authorList>
    </citation>
    <scope>NUCLEOTIDE SEQUENCE [LARGE SCALE GENOMIC DNA]</scope>
    <source>
        <strain evidence="7 8">NBRC 109752</strain>
    </source>
</reference>
<comment type="caution">
    <text evidence="7">The sequence shown here is derived from an EMBL/GenBank/DDBJ whole genome shotgun (WGS) entry which is preliminary data.</text>
</comment>
<dbReference type="AlphaFoldDB" id="A0A512RLN0"/>
<evidence type="ECO:0000259" key="5">
    <source>
        <dbReference type="Pfam" id="PF04542"/>
    </source>
</evidence>
<evidence type="ECO:0000256" key="1">
    <source>
        <dbReference type="ARBA" id="ARBA00010641"/>
    </source>
</evidence>
<dbReference type="InterPro" id="IPR014284">
    <property type="entry name" value="RNA_pol_sigma-70_dom"/>
</dbReference>
<comment type="similarity">
    <text evidence="1">Belongs to the sigma-70 factor family. ECF subfamily.</text>
</comment>
<dbReference type="InterPro" id="IPR013324">
    <property type="entry name" value="RNA_pol_sigma_r3/r4-like"/>
</dbReference>
<sequence>MKMDRTHHPESLSVRLSEGDESAFREFFHLYSHHIYNVAFIMTKSAGLAEDMVQEVFLKIWLSRASLTGVENLKAYLYTSARHHILNELRKKSHNLQFTDALLEYFSESADNPEQALLRKESRGFLHQAIAHLPDRQRLVYQLSKEKGLKQEEIAARLNISQHTVRNHLAQALVNIRHFLERATTGTLLLICLLQAGL</sequence>
<dbReference type="InterPro" id="IPR013249">
    <property type="entry name" value="RNA_pol_sigma70_r4_t2"/>
</dbReference>
<keyword evidence="3" id="KW-0731">Sigma factor</keyword>
<evidence type="ECO:0000259" key="6">
    <source>
        <dbReference type="Pfam" id="PF08281"/>
    </source>
</evidence>
<dbReference type="NCBIfam" id="TIGR02985">
    <property type="entry name" value="Sig70_bacteroi1"/>
    <property type="match status" value="1"/>
</dbReference>
<name>A0A512RLN0_9BACT</name>
<evidence type="ECO:0000256" key="2">
    <source>
        <dbReference type="ARBA" id="ARBA00023015"/>
    </source>
</evidence>
<feature type="domain" description="RNA polymerase sigma-70 region 2" evidence="5">
    <location>
        <begin position="28"/>
        <end position="93"/>
    </location>
</feature>
<dbReference type="SUPFAM" id="SSF88659">
    <property type="entry name" value="Sigma3 and sigma4 domains of RNA polymerase sigma factors"/>
    <property type="match status" value="1"/>
</dbReference>
<dbReference type="GO" id="GO:0003677">
    <property type="term" value="F:DNA binding"/>
    <property type="evidence" value="ECO:0007669"/>
    <property type="project" value="InterPro"/>
</dbReference>
<evidence type="ECO:0000256" key="3">
    <source>
        <dbReference type="ARBA" id="ARBA00023082"/>
    </source>
</evidence>
<dbReference type="InterPro" id="IPR007627">
    <property type="entry name" value="RNA_pol_sigma70_r2"/>
</dbReference>
<dbReference type="Gene3D" id="1.10.1740.10">
    <property type="match status" value="1"/>
</dbReference>
<dbReference type="SUPFAM" id="SSF88946">
    <property type="entry name" value="Sigma2 domain of RNA polymerase sigma factors"/>
    <property type="match status" value="1"/>
</dbReference>
<feature type="domain" description="RNA polymerase sigma factor 70 region 4 type 2" evidence="6">
    <location>
        <begin position="126"/>
        <end position="173"/>
    </location>
</feature>
<dbReference type="CDD" id="cd06171">
    <property type="entry name" value="Sigma70_r4"/>
    <property type="match status" value="1"/>
</dbReference>
<proteinExistence type="inferred from homology"/>
<dbReference type="InterPro" id="IPR036388">
    <property type="entry name" value="WH-like_DNA-bd_sf"/>
</dbReference>
<dbReference type="GO" id="GO:0016987">
    <property type="term" value="F:sigma factor activity"/>
    <property type="evidence" value="ECO:0007669"/>
    <property type="project" value="UniProtKB-KW"/>
</dbReference>
<gene>
    <name evidence="7" type="ORF">CCY01nite_28300</name>
</gene>
<evidence type="ECO:0000256" key="4">
    <source>
        <dbReference type="ARBA" id="ARBA00023163"/>
    </source>
</evidence>
<organism evidence="7 8">
    <name type="scientific">Chitinophaga cymbidii</name>
    <dbReference type="NCBI Taxonomy" id="1096750"/>
    <lineage>
        <taxon>Bacteria</taxon>
        <taxon>Pseudomonadati</taxon>
        <taxon>Bacteroidota</taxon>
        <taxon>Chitinophagia</taxon>
        <taxon>Chitinophagales</taxon>
        <taxon>Chitinophagaceae</taxon>
        <taxon>Chitinophaga</taxon>
    </lineage>
</organism>
<dbReference type="PANTHER" id="PTHR43133">
    <property type="entry name" value="RNA POLYMERASE ECF-TYPE SIGMA FACTO"/>
    <property type="match status" value="1"/>
</dbReference>
<evidence type="ECO:0000313" key="7">
    <source>
        <dbReference type="EMBL" id="GEP96570.1"/>
    </source>
</evidence>
<dbReference type="PANTHER" id="PTHR43133:SF46">
    <property type="entry name" value="RNA POLYMERASE SIGMA-70 FACTOR ECF SUBFAMILY"/>
    <property type="match status" value="1"/>
</dbReference>
<dbReference type="InterPro" id="IPR014327">
    <property type="entry name" value="RNA_pol_sigma70_bacteroid"/>
</dbReference>
<dbReference type="GO" id="GO:0006352">
    <property type="term" value="P:DNA-templated transcription initiation"/>
    <property type="evidence" value="ECO:0007669"/>
    <property type="project" value="InterPro"/>
</dbReference>
<dbReference type="NCBIfam" id="TIGR02937">
    <property type="entry name" value="sigma70-ECF"/>
    <property type="match status" value="1"/>
</dbReference>
<dbReference type="Pfam" id="PF04542">
    <property type="entry name" value="Sigma70_r2"/>
    <property type="match status" value="1"/>
</dbReference>
<dbReference type="InterPro" id="IPR013325">
    <property type="entry name" value="RNA_pol_sigma_r2"/>
</dbReference>
<keyword evidence="7" id="KW-0240">DNA-directed RNA polymerase</keyword>
<accession>A0A512RLN0</accession>
<dbReference type="OrthoDB" id="1342792at2"/>
<dbReference type="Proteomes" id="UP000321436">
    <property type="component" value="Unassembled WGS sequence"/>
</dbReference>
<keyword evidence="8" id="KW-1185">Reference proteome</keyword>
<dbReference type="GO" id="GO:0000428">
    <property type="term" value="C:DNA-directed RNA polymerase complex"/>
    <property type="evidence" value="ECO:0007669"/>
    <property type="project" value="UniProtKB-KW"/>
</dbReference>
<dbReference type="InterPro" id="IPR039425">
    <property type="entry name" value="RNA_pol_sigma-70-like"/>
</dbReference>
<keyword evidence="2" id="KW-0805">Transcription regulation</keyword>
<protein>
    <submittedName>
        <fullName evidence="7">DNA-directed RNA polymerase sigma-70 factor</fullName>
    </submittedName>
</protein>